<protein>
    <recommendedName>
        <fullName evidence="1">DUF4220 domain-containing protein</fullName>
    </recommendedName>
</protein>
<evidence type="ECO:0000313" key="2">
    <source>
        <dbReference type="EnsemblPlants" id="EMT23204"/>
    </source>
</evidence>
<name>M8BMP3_AEGTA</name>
<feature type="domain" description="DUF4220" evidence="1">
    <location>
        <begin position="291"/>
        <end position="630"/>
    </location>
</feature>
<dbReference type="PANTHER" id="PTHR31325">
    <property type="entry name" value="OS01G0798800 PROTEIN-RELATED"/>
    <property type="match status" value="1"/>
</dbReference>
<dbReference type="InterPro" id="IPR007658">
    <property type="entry name" value="DUF594"/>
</dbReference>
<dbReference type="EnsemblPlants" id="EMT23204">
    <property type="protein sequence ID" value="EMT23204"/>
    <property type="gene ID" value="F775_16199"/>
</dbReference>
<dbReference type="Pfam" id="PF13968">
    <property type="entry name" value="DUF4220"/>
    <property type="match status" value="1"/>
</dbReference>
<dbReference type="AlphaFoldDB" id="M8BMP3"/>
<accession>M8BMP3</accession>
<organism evidence="2">
    <name type="scientific">Aegilops tauschii</name>
    <name type="common">Tausch's goatgrass</name>
    <name type="synonym">Aegilops squarrosa</name>
    <dbReference type="NCBI Taxonomy" id="37682"/>
    <lineage>
        <taxon>Eukaryota</taxon>
        <taxon>Viridiplantae</taxon>
        <taxon>Streptophyta</taxon>
        <taxon>Embryophyta</taxon>
        <taxon>Tracheophyta</taxon>
        <taxon>Spermatophyta</taxon>
        <taxon>Magnoliopsida</taxon>
        <taxon>Liliopsida</taxon>
        <taxon>Poales</taxon>
        <taxon>Poaceae</taxon>
        <taxon>BOP clade</taxon>
        <taxon>Pooideae</taxon>
        <taxon>Triticodae</taxon>
        <taxon>Triticeae</taxon>
        <taxon>Triticinae</taxon>
        <taxon>Aegilops</taxon>
    </lineage>
</organism>
<evidence type="ECO:0000259" key="1">
    <source>
        <dbReference type="Pfam" id="PF13968"/>
    </source>
</evidence>
<reference evidence="2" key="1">
    <citation type="submission" date="2015-06" db="UniProtKB">
        <authorList>
            <consortium name="EnsemblPlants"/>
        </authorList>
    </citation>
    <scope>IDENTIFICATION</scope>
</reference>
<dbReference type="Pfam" id="PF04578">
    <property type="entry name" value="DUF594"/>
    <property type="match status" value="1"/>
</dbReference>
<proteinExistence type="predicted"/>
<dbReference type="InterPro" id="IPR025315">
    <property type="entry name" value="DUF4220"/>
</dbReference>
<sequence>MNVAAAVIAFPLVIIWLATSAITTASTLMFGVNYARERGGESIVVPLRQALPSSFRGRSISILHSPPPPRQSNSILFRFNIVEALDLFEVNFAIFDQFMDDFNPKTPSFCRDDASAFFFDIMVAQLWRVNALIAVNAILMGVMVGISMYGHRYHRRPLIFIFQGATTLFLPIVSYVVSTTGDQSIIAAPFHSGVRGQDEIVIGRCDTTEHISRVLVWTALVQIVGINTTAIIATDAREGRKFGPPVVLLVQAVWTSYLAVYNAGYQGSLGLYHRVLKEDDARHAGPVGYNKVWSMENVVSLRGFVVVSLFALIFAKLILKCYAWYMGRRSLVLGRNPRVIFGYMEQLHDGNHPPGVVGEHIPPLIIMGEDTLLLEKQSYGYSFKNIPRRGDETRVNNNGLVTLDKIWQFDSMSLRLTPQLKDLCLSLALFKLLRCRFAKYTIADAGFMKVSDFLWDMLLKASDDERFLGLIENELSFLHDCYYSSLPISFAKSWLPILSIFISLLSIGCCLVTTIVMFPLVLLNGGGYQLMCLMHCNSPDHEIDMRVGNLYHDLAPVCLLFALVVLTEVREIASYVYSNWTKVAIICRFVQGEASLRKYPTLKKFVDHVLHHRCKLLRHWNNKMNQCSILVLHRRRIPVVFLQRLIHLPDQHSEKVPRAVKTIIVETLRSYGRSRNNSVIYLRRSIQLQVDDNLLWTVSNAGTADSILVCHIATSIFEVRSQPQSHQPLSDHKVAAIHLSRYCVYLVAYHPELLPDDDDWCKSLYKDVKKDADRLQSGSVATTPMQLIKLLSTKSKHEVLKNGALLGGQLAEMVESEEMVWKALAKFWSELILYVSPSDNMDGQAEAIFRGGELITLLWMLQTHLGIVSRPGNSGATTDVAPPV</sequence>